<evidence type="ECO:0000256" key="16">
    <source>
        <dbReference type="PIRSR" id="PIRSR601548-2"/>
    </source>
</evidence>
<protein>
    <recommendedName>
        <fullName evidence="12 21">Angiotensin-converting enzyme</fullName>
        <ecNumber evidence="21">3.4.-.-</ecNumber>
    </recommendedName>
</protein>
<keyword evidence="2 21" id="KW-0121">Carboxypeptidase</keyword>
<dbReference type="FunFam" id="1.10.1370.30:FF:000004">
    <property type="entry name" value="Angiotensin-converting enzyme"/>
    <property type="match status" value="1"/>
</dbReference>
<feature type="binding site" evidence="17">
    <location>
        <position position="378"/>
    </location>
    <ligand>
        <name>Zn(2+)</name>
        <dbReference type="ChEBI" id="CHEBI:29105"/>
        <label>1</label>
        <note>catalytic</note>
    </ligand>
</feature>
<dbReference type="GO" id="GO:0046872">
    <property type="term" value="F:metal ion binding"/>
    <property type="evidence" value="ECO:0007669"/>
    <property type="project" value="UniProtKB-KW"/>
</dbReference>
<proteinExistence type="evidence at transcript level"/>
<organism evidence="23">
    <name type="scientific">Pristhesancus plagipennis</name>
    <name type="common">Common assassin bug</name>
    <dbReference type="NCBI Taxonomy" id="1955184"/>
    <lineage>
        <taxon>Eukaryota</taxon>
        <taxon>Metazoa</taxon>
        <taxon>Ecdysozoa</taxon>
        <taxon>Arthropoda</taxon>
        <taxon>Hexapoda</taxon>
        <taxon>Insecta</taxon>
        <taxon>Pterygota</taxon>
        <taxon>Neoptera</taxon>
        <taxon>Paraneoptera</taxon>
        <taxon>Hemiptera</taxon>
        <taxon>Heteroptera</taxon>
        <taxon>Panheteroptera</taxon>
        <taxon>Cimicomorpha</taxon>
        <taxon>Reduviidae</taxon>
        <taxon>Harpactorinae</taxon>
        <taxon>Harpactorini</taxon>
        <taxon>Pristhesancus</taxon>
    </lineage>
</organism>
<feature type="binding site" evidence="19">
    <location>
        <position position="378"/>
    </location>
    <ligand>
        <name>Zn(2+)</name>
        <dbReference type="ChEBI" id="CHEBI:29105"/>
        <label>2</label>
        <note>catalytic</note>
    </ligand>
</feature>
<dbReference type="GO" id="GO:0006508">
    <property type="term" value="P:proteolysis"/>
    <property type="evidence" value="ECO:0007669"/>
    <property type="project" value="UniProtKB-KW"/>
</dbReference>
<dbReference type="Pfam" id="PF01401">
    <property type="entry name" value="Peptidase_M2"/>
    <property type="match status" value="1"/>
</dbReference>
<evidence type="ECO:0000256" key="17">
    <source>
        <dbReference type="PIRSR" id="PIRSR601548-3"/>
    </source>
</evidence>
<dbReference type="Gene3D" id="1.10.1370.30">
    <property type="match status" value="1"/>
</dbReference>
<dbReference type="GO" id="GO:0008237">
    <property type="term" value="F:metallopeptidase activity"/>
    <property type="evidence" value="ECO:0007669"/>
    <property type="project" value="UniProtKB-KW"/>
</dbReference>
<keyword evidence="5 22" id="KW-0732">Signal</keyword>
<evidence type="ECO:0000256" key="21">
    <source>
        <dbReference type="RuleBase" id="RU361144"/>
    </source>
</evidence>
<dbReference type="SUPFAM" id="SSF55486">
    <property type="entry name" value="Metalloproteases ('zincins'), catalytic domain"/>
    <property type="match status" value="1"/>
</dbReference>
<evidence type="ECO:0000256" key="15">
    <source>
        <dbReference type="PIRSR" id="PIRSR601548-11"/>
    </source>
</evidence>
<comment type="similarity">
    <text evidence="1 20 21">Belongs to the peptidase M2 family.</text>
</comment>
<evidence type="ECO:0000256" key="4">
    <source>
        <dbReference type="ARBA" id="ARBA00022723"/>
    </source>
</evidence>
<evidence type="ECO:0000256" key="2">
    <source>
        <dbReference type="ARBA" id="ARBA00022645"/>
    </source>
</evidence>
<evidence type="ECO:0000256" key="22">
    <source>
        <dbReference type="SAM" id="SignalP"/>
    </source>
</evidence>
<dbReference type="InterPro" id="IPR001548">
    <property type="entry name" value="Peptidase_M2"/>
</dbReference>
<feature type="active site" description="Proton acceptor 1" evidence="13">
    <location>
        <position position="379"/>
    </location>
</feature>
<dbReference type="GO" id="GO:0005886">
    <property type="term" value="C:plasma membrane"/>
    <property type="evidence" value="ECO:0007669"/>
    <property type="project" value="TreeGrafter"/>
</dbReference>
<keyword evidence="7 17" id="KW-0862">Zinc</keyword>
<feature type="disulfide bond" evidence="18">
    <location>
        <begin position="531"/>
        <end position="543"/>
    </location>
</feature>
<feature type="binding site" evidence="19">
    <location>
        <position position="382"/>
    </location>
    <ligand>
        <name>Zn(2+)</name>
        <dbReference type="ChEBI" id="CHEBI:29105"/>
        <label>2</label>
        <note>catalytic</note>
    </ligand>
</feature>
<dbReference type="PANTHER" id="PTHR10514:SF45">
    <property type="entry name" value="ANGIOTENSIN-CONVERTING ENZYME"/>
    <property type="match status" value="1"/>
</dbReference>
<keyword evidence="4 17" id="KW-0479">Metal-binding</keyword>
<feature type="chain" id="PRO_5014681504" description="Angiotensin-converting enzyme" evidence="22">
    <location>
        <begin position="19"/>
        <end position="650"/>
    </location>
</feature>
<feature type="binding site" evidence="17">
    <location>
        <position position="382"/>
    </location>
    <ligand>
        <name>Zn(2+)</name>
        <dbReference type="ChEBI" id="CHEBI:29105"/>
        <label>1</label>
        <note>catalytic</note>
    </ligand>
</feature>
<evidence type="ECO:0000256" key="6">
    <source>
        <dbReference type="ARBA" id="ARBA00022801"/>
    </source>
</evidence>
<dbReference type="PANTHER" id="PTHR10514">
    <property type="entry name" value="ANGIOTENSIN-CONVERTING ENZYME"/>
    <property type="match status" value="1"/>
</dbReference>
<feature type="disulfide bond" evidence="18 20">
    <location>
        <begin position="347"/>
        <end position="365"/>
    </location>
</feature>
<dbReference type="EMBL" id="KY031094">
    <property type="protein sequence ID" value="ATU82845.1"/>
    <property type="molecule type" value="mRNA"/>
</dbReference>
<keyword evidence="3 21" id="KW-0645">Protease</keyword>
<dbReference type="GO" id="GO:0004180">
    <property type="term" value="F:carboxypeptidase activity"/>
    <property type="evidence" value="ECO:0007669"/>
    <property type="project" value="UniProtKB-KW"/>
</dbReference>
<evidence type="ECO:0000256" key="3">
    <source>
        <dbReference type="ARBA" id="ARBA00022670"/>
    </source>
</evidence>
<evidence type="ECO:0000256" key="13">
    <source>
        <dbReference type="PIRSR" id="PIRSR601548-1"/>
    </source>
</evidence>
<feature type="active site" description="Proton donor 2" evidence="15">
    <location>
        <position position="506"/>
    </location>
</feature>
<keyword evidence="10 14" id="KW-0325">Glycoprotein</keyword>
<feature type="signal peptide" evidence="22">
    <location>
        <begin position="1"/>
        <end position="18"/>
    </location>
</feature>
<evidence type="ECO:0000256" key="1">
    <source>
        <dbReference type="ARBA" id="ARBA00008139"/>
    </source>
</evidence>
<dbReference type="EC" id="3.4.-.-" evidence="21"/>
<evidence type="ECO:0000256" key="19">
    <source>
        <dbReference type="PIRSR" id="PIRSR601548-8"/>
    </source>
</evidence>
<feature type="binding site" evidence="17">
    <location>
        <position position="406"/>
    </location>
    <ligand>
        <name>Zn(2+)</name>
        <dbReference type="ChEBI" id="CHEBI:29105"/>
        <label>1</label>
        <note>catalytic</note>
    </ligand>
</feature>
<dbReference type="PROSITE" id="PS52011">
    <property type="entry name" value="PEPTIDASE_M2"/>
    <property type="match status" value="1"/>
</dbReference>
<feature type="binding site" evidence="16">
    <location>
        <position position="219"/>
    </location>
    <ligand>
        <name>chloride</name>
        <dbReference type="ChEBI" id="CHEBI:17996"/>
        <label>1</label>
    </ligand>
</feature>
<dbReference type="PRINTS" id="PR00791">
    <property type="entry name" value="PEPDIPTASEA"/>
</dbReference>
<evidence type="ECO:0000256" key="7">
    <source>
        <dbReference type="ARBA" id="ARBA00022833"/>
    </source>
</evidence>
<evidence type="ECO:0000256" key="12">
    <source>
        <dbReference type="ARBA" id="ARBA00039858"/>
    </source>
</evidence>
<evidence type="ECO:0000256" key="18">
    <source>
        <dbReference type="PIRSR" id="PIRSR601548-4"/>
    </source>
</evidence>
<evidence type="ECO:0000256" key="20">
    <source>
        <dbReference type="PROSITE-ProRule" id="PRU01355"/>
    </source>
</evidence>
<evidence type="ECO:0000256" key="10">
    <source>
        <dbReference type="ARBA" id="ARBA00023180"/>
    </source>
</evidence>
<accession>A0A2K8JUW1</accession>
<dbReference type="GO" id="GO:0008241">
    <property type="term" value="F:peptidyl-dipeptidase activity"/>
    <property type="evidence" value="ECO:0007669"/>
    <property type="project" value="UniProtKB-EC"/>
</dbReference>
<evidence type="ECO:0000256" key="11">
    <source>
        <dbReference type="ARBA" id="ARBA00036868"/>
    </source>
</evidence>
<feature type="binding site" evidence="16">
    <location>
        <position position="515"/>
    </location>
    <ligand>
        <name>chloride</name>
        <dbReference type="ChEBI" id="CHEBI:17996"/>
        <label>1</label>
    </ligand>
</feature>
<comment type="cofactor">
    <cofactor evidence="21">
        <name>Zn(2+)</name>
        <dbReference type="ChEBI" id="CHEBI:29105"/>
    </cofactor>
    <text evidence="21">Binds 1 zinc ion per subunit.</text>
</comment>
<name>A0A2K8JUW1_PRIPG</name>
<keyword evidence="8 21" id="KW-0482">Metalloprotease</keyword>
<sequence length="650" mass="75187">MYSVGSLIVLLSLFLVSAYERTYSEGINGNLGEALQFLREYDNEASSMCTRVTEAQWAYVTNITETNKKRMLDALSLQTKLDRVSRQKAIGFNWSIMPDPTVRKQLQLLATRGRTALSDAKISELTRIVSEMKDIYNRARVCPFSSSSKPYCDLALEPELSRIMAHSRSYEEQLYAWRAWRDATGPKLRERFIRYIELANEAARLNGFRDAGEQERSLYGVKDLQNQISEVWASLAPLYRQLHAYVRNRISKQYAPPHRINPTSPIPAHLLGNMWAQNWKNIFDLVMPYPGKRRADVTSEMLRQGYTPQRMVQTAEEFFTSLGLKAMPVEFWHKSMLERPIGRHVACKASAWDFCNRRDFRIKQCTEVSMEDLLTTHHEMTHIEYYLHYSELPLIFRDGANPAFHEALADAIGLSVITPRHFHRIGLLNNITDDYETDINFLMEMALEKVAYLPFAYIVDQWRWRMFSEGPKDMNSAWWELRAYHQGVVPPVGRSESELDPASKYHIISDQPYVRYFISLILQFQIHQALCNAAGHIGSLHTCDIYRSREAGRILSDVMSVGASRSWPDVLRIATKGRTDRLDARPMLDYFKPLALWLSVQNRDEKMIGWVTSEQETALFEHWPNKATSINDINLLFLTTLIACIKTSFF</sequence>
<evidence type="ECO:0000256" key="9">
    <source>
        <dbReference type="ARBA" id="ARBA00023157"/>
    </source>
</evidence>
<comment type="caution">
    <text evidence="20">Lacks conserved residue(s) required for the propagation of feature annotation.</text>
</comment>
<evidence type="ECO:0000313" key="23">
    <source>
        <dbReference type="EMBL" id="ATU82845.1"/>
    </source>
</evidence>
<evidence type="ECO:0000256" key="8">
    <source>
        <dbReference type="ARBA" id="ARBA00023049"/>
    </source>
</evidence>
<feature type="glycosylation site" description="N-linked (GlcNAc...) asparagine" evidence="14">
    <location>
        <position position="62"/>
    </location>
</feature>
<keyword evidence="6 21" id="KW-0378">Hydrolase</keyword>
<feature type="active site" description="Proton donor 1" evidence="13">
    <location>
        <position position="506"/>
    </location>
</feature>
<evidence type="ECO:0000256" key="14">
    <source>
        <dbReference type="PIRSR" id="PIRSR601548-10"/>
    </source>
</evidence>
<feature type="active site" description="Proton acceptor 2" evidence="15">
    <location>
        <position position="379"/>
    </location>
</feature>
<dbReference type="AlphaFoldDB" id="A0A2K8JUW1"/>
<keyword evidence="9 18" id="KW-1015">Disulfide bond</keyword>
<dbReference type="CDD" id="cd06461">
    <property type="entry name" value="M2_ACE"/>
    <property type="match status" value="1"/>
</dbReference>
<feature type="binding site" evidence="19">
    <location>
        <position position="406"/>
    </location>
    <ligand>
        <name>Zn(2+)</name>
        <dbReference type="ChEBI" id="CHEBI:29105"/>
        <label>2</label>
        <note>catalytic</note>
    </ligand>
</feature>
<comment type="catalytic activity">
    <reaction evidence="11">
        <text>Release of a C-terminal dipeptide, oligopeptide-|-Xaa-Yaa, when Xaa is not Pro, and Yaa is neither Asp nor Glu. Thus, conversion of angiotensin I to angiotensin II, with increase in vasoconstrictor activity, but no action on angiotensin II.</text>
        <dbReference type="EC" id="3.4.15.1"/>
    </reaction>
</comment>
<evidence type="ECO:0000256" key="5">
    <source>
        <dbReference type="ARBA" id="ARBA00022729"/>
    </source>
</evidence>
<reference evidence="23" key="1">
    <citation type="submission" date="2016-10" db="EMBL/GenBank/DDBJ databases">
        <title>The assassin bug Pristhesancus plagipennis produces two different types of venom.</title>
        <authorList>
            <person name="Walker A.A."/>
            <person name="Herzig V."/>
            <person name="Jin J."/>
            <person name="Fry B.G."/>
            <person name="King G.F."/>
        </authorList>
    </citation>
    <scope>NUCLEOTIDE SEQUENCE</scope>
    <source>
        <tissue evidence="23">Venom/labial glands</tissue>
    </source>
</reference>